<evidence type="ECO:0000313" key="2">
    <source>
        <dbReference type="EMBL" id="KAK3223858.1"/>
    </source>
</evidence>
<dbReference type="InterPro" id="IPR036047">
    <property type="entry name" value="F-box-like_dom_sf"/>
</dbReference>
<organism evidence="2 3">
    <name type="scientific">Dipteronia sinensis</name>
    <dbReference type="NCBI Taxonomy" id="43782"/>
    <lineage>
        <taxon>Eukaryota</taxon>
        <taxon>Viridiplantae</taxon>
        <taxon>Streptophyta</taxon>
        <taxon>Embryophyta</taxon>
        <taxon>Tracheophyta</taxon>
        <taxon>Spermatophyta</taxon>
        <taxon>Magnoliopsida</taxon>
        <taxon>eudicotyledons</taxon>
        <taxon>Gunneridae</taxon>
        <taxon>Pentapetalae</taxon>
        <taxon>rosids</taxon>
        <taxon>malvids</taxon>
        <taxon>Sapindales</taxon>
        <taxon>Sapindaceae</taxon>
        <taxon>Hippocastanoideae</taxon>
        <taxon>Acereae</taxon>
        <taxon>Dipteronia</taxon>
    </lineage>
</organism>
<dbReference type="SUPFAM" id="SSF52047">
    <property type="entry name" value="RNI-like"/>
    <property type="match status" value="1"/>
</dbReference>
<dbReference type="InterPro" id="IPR053781">
    <property type="entry name" value="F-box_AtFBL13-like"/>
</dbReference>
<comment type="caution">
    <text evidence="2">The sequence shown here is derived from an EMBL/GenBank/DDBJ whole genome shotgun (WGS) entry which is preliminary data.</text>
</comment>
<protein>
    <recommendedName>
        <fullName evidence="1">F-box domain-containing protein</fullName>
    </recommendedName>
</protein>
<dbReference type="EMBL" id="JANJYJ010000003">
    <property type="protein sequence ID" value="KAK3223858.1"/>
    <property type="molecule type" value="Genomic_DNA"/>
</dbReference>
<accession>A0AAE0ATD1</accession>
<gene>
    <name evidence="2" type="ORF">Dsin_010883</name>
</gene>
<keyword evidence="3" id="KW-1185">Reference proteome</keyword>
<dbReference type="Proteomes" id="UP001281410">
    <property type="component" value="Unassembled WGS sequence"/>
</dbReference>
<sequence>MEIKERPCKKVKISDEIQRSDRLSNLPDPIIHYILSLMNTKCAVRTCVLSKNWRYHWTNIHTLSFCSRSFTNTLVFSDFITHVLHRLNHLKLLKLKLDCWNTITRHKITSLVFEYAISHGFEELDTDMVDAAFPQILFQYQTLKTLKTTRYFNYSSFATLTTLQIYYVTFNPNTGTFAGCLNLQNLQLIQCSVNYVYIISAPRLLSLQISDFCIFGGRIVVNAPRLKFFNLNATNPLLLSMDECLSLDKVYIHLSPFMDYDDNTILIKYPYNLMVHYNDDMMQHYVSKLRMIAMCQGISHVKSLTLSLNLSHQVSTYFQVSSN</sequence>
<dbReference type="AlphaFoldDB" id="A0AAE0ATD1"/>
<proteinExistence type="predicted"/>
<dbReference type="PANTHER" id="PTHR34223">
    <property type="entry name" value="OS11G0201299 PROTEIN"/>
    <property type="match status" value="1"/>
</dbReference>
<evidence type="ECO:0000259" key="1">
    <source>
        <dbReference type="Pfam" id="PF00646"/>
    </source>
</evidence>
<dbReference type="InterPro" id="IPR053197">
    <property type="entry name" value="F-box_SCFL_complex_component"/>
</dbReference>
<dbReference type="SUPFAM" id="SSF81383">
    <property type="entry name" value="F-box domain"/>
    <property type="match status" value="1"/>
</dbReference>
<dbReference type="Pfam" id="PF00646">
    <property type="entry name" value="F-box"/>
    <property type="match status" value="1"/>
</dbReference>
<dbReference type="InterPro" id="IPR001810">
    <property type="entry name" value="F-box_dom"/>
</dbReference>
<dbReference type="PANTHER" id="PTHR34223:SF51">
    <property type="entry name" value="OS06G0556300 PROTEIN"/>
    <property type="match status" value="1"/>
</dbReference>
<reference evidence="2" key="1">
    <citation type="journal article" date="2023" name="Plant J.">
        <title>Genome sequences and population genomics provide insights into the demographic history, inbreeding, and mutation load of two 'living fossil' tree species of Dipteronia.</title>
        <authorList>
            <person name="Feng Y."/>
            <person name="Comes H.P."/>
            <person name="Chen J."/>
            <person name="Zhu S."/>
            <person name="Lu R."/>
            <person name="Zhang X."/>
            <person name="Li P."/>
            <person name="Qiu J."/>
            <person name="Olsen K.M."/>
            <person name="Qiu Y."/>
        </authorList>
    </citation>
    <scope>NUCLEOTIDE SEQUENCE</scope>
    <source>
        <strain evidence="2">NBL</strain>
    </source>
</reference>
<feature type="domain" description="F-box" evidence="1">
    <location>
        <begin position="23"/>
        <end position="59"/>
    </location>
</feature>
<dbReference type="CDD" id="cd22160">
    <property type="entry name" value="F-box_AtFBL13-like"/>
    <property type="match status" value="1"/>
</dbReference>
<evidence type="ECO:0000313" key="3">
    <source>
        <dbReference type="Proteomes" id="UP001281410"/>
    </source>
</evidence>
<name>A0AAE0ATD1_9ROSI</name>